<feature type="region of interest" description="Disordered" evidence="1">
    <location>
        <begin position="96"/>
        <end position="126"/>
    </location>
</feature>
<feature type="compositionally biased region" description="Low complexity" evidence="1">
    <location>
        <begin position="98"/>
        <end position="110"/>
    </location>
</feature>
<accession>A0AA39NXX7</accession>
<feature type="region of interest" description="Disordered" evidence="1">
    <location>
        <begin position="300"/>
        <end position="322"/>
    </location>
</feature>
<evidence type="ECO:0000256" key="1">
    <source>
        <dbReference type="SAM" id="MobiDB-lite"/>
    </source>
</evidence>
<keyword evidence="3" id="KW-1185">Reference proteome</keyword>
<dbReference type="Proteomes" id="UP001175227">
    <property type="component" value="Unassembled WGS sequence"/>
</dbReference>
<evidence type="ECO:0000313" key="2">
    <source>
        <dbReference type="EMBL" id="KAK0473902.1"/>
    </source>
</evidence>
<protein>
    <submittedName>
        <fullName evidence="2">Uncharacterized protein</fullName>
    </submittedName>
</protein>
<proteinExistence type="predicted"/>
<sequence length="359" mass="39754">MGTVYDPYNPADNFPLLSTAAEDSYNPYFEYAQPSPMLPLGATMSGNHYSHEQNSAIRLQYREREGNDVSLSDSASHLKSPSTSWNWIDHARHHTNTVSSPVSASMSSAPGKKQQDSGSNVASGSSMNSEVDIDVVKLKQVAPARYDTVADASQAVDQKIGIDADGEDATSTERRITTRILPVTKTGSEEDFAEFIFIMDVSFLNDVHRLRTKEDVAVSQIVGGWQNASQVPSLGINPLPAMPSKAHQRRSRRAARPLIIRVHDRKAHVHGVLGEFDSNSSEIDQTIETAILEEVKQMSLHSTKNKENEKEEFEMMPESGHLEEWEAVEAEEEDWEELCVGHGREKMSYANALKGKPEG</sequence>
<organism evidence="2 3">
    <name type="scientific">Armillaria novae-zelandiae</name>
    <dbReference type="NCBI Taxonomy" id="153914"/>
    <lineage>
        <taxon>Eukaryota</taxon>
        <taxon>Fungi</taxon>
        <taxon>Dikarya</taxon>
        <taxon>Basidiomycota</taxon>
        <taxon>Agaricomycotina</taxon>
        <taxon>Agaricomycetes</taxon>
        <taxon>Agaricomycetidae</taxon>
        <taxon>Agaricales</taxon>
        <taxon>Marasmiineae</taxon>
        <taxon>Physalacriaceae</taxon>
        <taxon>Armillaria</taxon>
    </lineage>
</organism>
<reference evidence="2" key="1">
    <citation type="submission" date="2023-06" db="EMBL/GenBank/DDBJ databases">
        <authorList>
            <consortium name="Lawrence Berkeley National Laboratory"/>
            <person name="Ahrendt S."/>
            <person name="Sahu N."/>
            <person name="Indic B."/>
            <person name="Wong-Bajracharya J."/>
            <person name="Merenyi Z."/>
            <person name="Ke H.-M."/>
            <person name="Monk M."/>
            <person name="Kocsube S."/>
            <person name="Drula E."/>
            <person name="Lipzen A."/>
            <person name="Balint B."/>
            <person name="Henrissat B."/>
            <person name="Andreopoulos B."/>
            <person name="Martin F.M."/>
            <person name="Harder C.B."/>
            <person name="Rigling D."/>
            <person name="Ford K.L."/>
            <person name="Foster G.D."/>
            <person name="Pangilinan J."/>
            <person name="Papanicolaou A."/>
            <person name="Barry K."/>
            <person name="LaButti K."/>
            <person name="Viragh M."/>
            <person name="Koriabine M."/>
            <person name="Yan M."/>
            <person name="Riley R."/>
            <person name="Champramary S."/>
            <person name="Plett K.L."/>
            <person name="Tsai I.J."/>
            <person name="Slot J."/>
            <person name="Sipos G."/>
            <person name="Plett J."/>
            <person name="Nagy L.G."/>
            <person name="Grigoriev I.V."/>
        </authorList>
    </citation>
    <scope>NUCLEOTIDE SEQUENCE</scope>
    <source>
        <strain evidence="2">ICMP 16352</strain>
    </source>
</reference>
<comment type="caution">
    <text evidence="2">The sequence shown here is derived from an EMBL/GenBank/DDBJ whole genome shotgun (WGS) entry which is preliminary data.</text>
</comment>
<dbReference type="EMBL" id="JAUEPR010000030">
    <property type="protein sequence ID" value="KAK0473902.1"/>
    <property type="molecule type" value="Genomic_DNA"/>
</dbReference>
<evidence type="ECO:0000313" key="3">
    <source>
        <dbReference type="Proteomes" id="UP001175227"/>
    </source>
</evidence>
<dbReference type="AlphaFoldDB" id="A0AA39NXX7"/>
<name>A0AA39NXX7_9AGAR</name>
<gene>
    <name evidence="2" type="ORF">IW261DRAFT_1423267</name>
</gene>
<feature type="compositionally biased region" description="Polar residues" evidence="1">
    <location>
        <begin position="116"/>
        <end position="126"/>
    </location>
</feature>